<sequence length="143" mass="16714">MEKKKQLLIKIQETKTGIRNKQNQLKILEEGLQKIKDQEGKESVGGKLNIFLRDFSVILEAMRTEKAFMETKYATQSAQIYYRVEKSVLEDYIKRLSEIDISEFMDYCKQLGFIRTEGNKCLFSSGKVRAYFLPKKIIDNLSI</sequence>
<evidence type="ECO:0000313" key="1">
    <source>
        <dbReference type="EMBL" id="MCC2120965.1"/>
    </source>
</evidence>
<dbReference type="RefSeq" id="WP_227733816.1">
    <property type="nucleotide sequence ID" value="NZ_JAJEPV010000051.1"/>
</dbReference>
<accession>A0AAE3A510</accession>
<name>A0AAE3A510_9FIRM</name>
<dbReference type="Proteomes" id="UP001197795">
    <property type="component" value="Unassembled WGS sequence"/>
</dbReference>
<keyword evidence="2" id="KW-1185">Reference proteome</keyword>
<comment type="caution">
    <text evidence="1">The sequence shown here is derived from an EMBL/GenBank/DDBJ whole genome shotgun (WGS) entry which is preliminary data.</text>
</comment>
<dbReference type="EMBL" id="JAJEPV010000051">
    <property type="protein sequence ID" value="MCC2120965.1"/>
    <property type="molecule type" value="Genomic_DNA"/>
</dbReference>
<protein>
    <submittedName>
        <fullName evidence="1">Uncharacterized protein</fullName>
    </submittedName>
</protein>
<organism evidence="1 2">
    <name type="scientific">Waltera acetigignens</name>
    <dbReference type="NCBI Taxonomy" id="2981769"/>
    <lineage>
        <taxon>Bacteria</taxon>
        <taxon>Bacillati</taxon>
        <taxon>Bacillota</taxon>
        <taxon>Clostridia</taxon>
        <taxon>Lachnospirales</taxon>
        <taxon>Lachnospiraceae</taxon>
        <taxon>Waltera</taxon>
    </lineage>
</organism>
<gene>
    <name evidence="1" type="ORF">LKD75_15475</name>
</gene>
<dbReference type="AlphaFoldDB" id="A0AAE3A510"/>
<evidence type="ECO:0000313" key="2">
    <source>
        <dbReference type="Proteomes" id="UP001197795"/>
    </source>
</evidence>
<proteinExistence type="predicted"/>
<reference evidence="1 2" key="1">
    <citation type="submission" date="2021-10" db="EMBL/GenBank/DDBJ databases">
        <title>Anaerobic single-cell dispensing facilitates the cultivation of human gut bacteria.</title>
        <authorList>
            <person name="Afrizal A."/>
        </authorList>
    </citation>
    <scope>NUCLEOTIDE SEQUENCE [LARGE SCALE GENOMIC DNA]</scope>
    <source>
        <strain evidence="1 2">CLA-AA-H273</strain>
    </source>
</reference>